<accession>A0ABT2BJI8</accession>
<dbReference type="EMBL" id="JANUGV010000002">
    <property type="protein sequence ID" value="MCS0608669.1"/>
    <property type="molecule type" value="Genomic_DNA"/>
</dbReference>
<reference evidence="1 2" key="1">
    <citation type="submission" date="2022-08" db="EMBL/GenBank/DDBJ databases">
        <title>Reclassification of Massilia species as members of the genera Telluria, Duganella, Pseudoduganella, Mokoshia gen. nov. and Zemynaea gen. nov. using orthogonal and non-orthogonal genome-based approaches.</title>
        <authorList>
            <person name="Bowman J.P."/>
        </authorList>
    </citation>
    <scope>NUCLEOTIDE SEQUENCE [LARGE SCALE GENOMIC DNA]</scope>
    <source>
        <strain evidence="1 2">JCM 31607</strain>
    </source>
</reference>
<dbReference type="Proteomes" id="UP001205861">
    <property type="component" value="Unassembled WGS sequence"/>
</dbReference>
<evidence type="ECO:0000313" key="2">
    <source>
        <dbReference type="Proteomes" id="UP001205861"/>
    </source>
</evidence>
<name>A0ABT2BJI8_9BURK</name>
<organism evidence="1 2">
    <name type="scientific">Massilia solisilvae</name>
    <dbReference type="NCBI Taxonomy" id="1811225"/>
    <lineage>
        <taxon>Bacteria</taxon>
        <taxon>Pseudomonadati</taxon>
        <taxon>Pseudomonadota</taxon>
        <taxon>Betaproteobacteria</taxon>
        <taxon>Burkholderiales</taxon>
        <taxon>Oxalobacteraceae</taxon>
        <taxon>Telluria group</taxon>
        <taxon>Massilia</taxon>
    </lineage>
</organism>
<comment type="caution">
    <text evidence="1">The sequence shown here is derived from an EMBL/GenBank/DDBJ whole genome shotgun (WGS) entry which is preliminary data.</text>
</comment>
<evidence type="ECO:0000313" key="1">
    <source>
        <dbReference type="EMBL" id="MCS0608669.1"/>
    </source>
</evidence>
<dbReference type="RefSeq" id="WP_258856349.1">
    <property type="nucleotide sequence ID" value="NZ_JANUGV010000002.1"/>
</dbReference>
<protein>
    <recommendedName>
        <fullName evidence="3">Pilus assembly protein PilO</fullName>
    </recommendedName>
</protein>
<sequence length="189" mass="20666">MTRIDMAGLGLRARLLFARIGPVGIVSIVLLLACAAALAWLAQAIDVVERRQQLAERMAVLPKPAPKAAPAPANDNMVLFYHSLGERRHVGEQVRTLFALASKAGLVLSKGEYREVFDPNARVWSYQVTLPVKGSYAAIWDFALQSLQAIPFASLDDIGFHRDAVGDPNVEARLRFTLYLGEAPEGEGR</sequence>
<evidence type="ECO:0008006" key="3">
    <source>
        <dbReference type="Google" id="ProtNLM"/>
    </source>
</evidence>
<proteinExistence type="predicted"/>
<dbReference type="PROSITE" id="PS51257">
    <property type="entry name" value="PROKAR_LIPOPROTEIN"/>
    <property type="match status" value="1"/>
</dbReference>
<keyword evidence="2" id="KW-1185">Reference proteome</keyword>
<gene>
    <name evidence="1" type="ORF">NX773_10890</name>
</gene>